<gene>
    <name evidence="1" type="ORF">CSX02_08040</name>
</gene>
<accession>A0A2G3E298</accession>
<evidence type="ECO:0008006" key="3">
    <source>
        <dbReference type="Google" id="ProtNLM"/>
    </source>
</evidence>
<evidence type="ECO:0000313" key="1">
    <source>
        <dbReference type="EMBL" id="PHU37406.1"/>
    </source>
</evidence>
<sequence length="349" mass="40527">MENILTYLRYRKDIPTSKMAWNEADYVAFSMISYLDYTGLCEDWPLLSEAAARYRDKYYPQGDQQAHMREKALFEMADSIRYRKVRIGRYLRDIDEIQEKTVYAVTFRLSRFHSIVAFPGTDHSMLSWKENFIYLYRYDAPGLLQCKDYLESAINRSFMKVTVIGHSKGGLQAVYASCRLPAQLRRKIKALYLFDAPGFAYPIETEEGYRELESRMKSFVPEDCVIGNLNHASYGDRQMIRSYETGFAQHECDNWQMTATGIARGQAASEFSEKSSKVFNTLVESVPVEEREMVITEMFDVLKNNGITRIDDINNLRFGNALKILLSYPRLSPQTRNLMKTLLKEMKNG</sequence>
<comment type="caution">
    <text evidence="1">The sequence shown here is derived from an EMBL/GenBank/DDBJ whole genome shotgun (WGS) entry which is preliminary data.</text>
</comment>
<dbReference type="InterPro" id="IPR024499">
    <property type="entry name" value="Mbeg1-like"/>
</dbReference>
<dbReference type="InterPro" id="IPR029058">
    <property type="entry name" value="AB_hydrolase_fold"/>
</dbReference>
<dbReference type="AlphaFoldDB" id="A0A2G3E298"/>
<organism evidence="1 2">
    <name type="scientific">Agathobacter ruminis</name>
    <dbReference type="NCBI Taxonomy" id="1712665"/>
    <lineage>
        <taxon>Bacteria</taxon>
        <taxon>Bacillati</taxon>
        <taxon>Bacillota</taxon>
        <taxon>Clostridia</taxon>
        <taxon>Lachnospirales</taxon>
        <taxon>Lachnospiraceae</taxon>
        <taxon>Agathobacter</taxon>
    </lineage>
</organism>
<dbReference type="Proteomes" id="UP000224563">
    <property type="component" value="Unassembled WGS sequence"/>
</dbReference>
<keyword evidence="2" id="KW-1185">Reference proteome</keyword>
<dbReference type="EMBL" id="PDYG01000056">
    <property type="protein sequence ID" value="PHU37406.1"/>
    <property type="molecule type" value="Genomic_DNA"/>
</dbReference>
<reference evidence="1 2" key="1">
    <citation type="submission" date="2017-10" db="EMBL/GenBank/DDBJ databases">
        <title>Resolving the taxonomy of Roseburia spp., Eubacterium rectale and Agathobacter spp. through phylogenomic analysis.</title>
        <authorList>
            <person name="Sheridan P.O."/>
            <person name="Walker A.W."/>
            <person name="Duncan S.H."/>
            <person name="Scott K.P."/>
            <person name="Toole P.W.O."/>
            <person name="Luis P."/>
            <person name="Flint H.J."/>
        </authorList>
    </citation>
    <scope>NUCLEOTIDE SEQUENCE [LARGE SCALE GENOMIC DNA]</scope>
    <source>
        <strain evidence="1 2">JK623</strain>
    </source>
</reference>
<evidence type="ECO:0000313" key="2">
    <source>
        <dbReference type="Proteomes" id="UP000224563"/>
    </source>
</evidence>
<dbReference type="Pfam" id="PF11187">
    <property type="entry name" value="Mbeg1-like"/>
    <property type="match status" value="1"/>
</dbReference>
<name>A0A2G3E298_9FIRM</name>
<proteinExistence type="predicted"/>
<reference evidence="1 2" key="2">
    <citation type="submission" date="2017-10" db="EMBL/GenBank/DDBJ databases">
        <authorList>
            <person name="Banno H."/>
            <person name="Chua N.-H."/>
        </authorList>
    </citation>
    <scope>NUCLEOTIDE SEQUENCE [LARGE SCALE GENOMIC DNA]</scope>
    <source>
        <strain evidence="1 2">JK623</strain>
    </source>
</reference>
<dbReference type="SUPFAM" id="SSF53474">
    <property type="entry name" value="alpha/beta-Hydrolases"/>
    <property type="match status" value="1"/>
</dbReference>
<protein>
    <recommendedName>
        <fullName evidence="3">DUF2974 domain-containing protein</fullName>
    </recommendedName>
</protein>